<protein>
    <submittedName>
        <fullName evidence="3">NAD(P)-binding protein</fullName>
    </submittedName>
</protein>
<dbReference type="Proteomes" id="UP000240760">
    <property type="component" value="Unassembled WGS sequence"/>
</dbReference>
<comment type="similarity">
    <text evidence="2">Belongs to the short-chain dehydrogenases/reductases (SDR) family.</text>
</comment>
<evidence type="ECO:0000313" key="4">
    <source>
        <dbReference type="Proteomes" id="UP000240760"/>
    </source>
</evidence>
<dbReference type="STRING" id="983965.A0A2T4C1U5"/>
<sequence>MSFIMASHFTTPKKPLTWLITGCSSGFGLSLARIVQANGHNLIATSREPSNTPNLISEIEAKGGKWLKLDVNDPSCDGVIEELEAQGQPVDVLVSNAGFCIYNVAENFTDKEVRDLMETLYFGPSRLIRAAVRHQRQRRFGVIVNISSGAALEANPSMGAYAAGKGALDCMAKALAKEVEAFNIRVLTVLLGTFNTGMGNATILGRNPLPEDYRGSMSERIMDMMSKGRFAPNGDKDKAMKAVYEVIVGEGAGKHHEAERLLPLGRDLAARIQTVQDYLAHAMQIFGEICNNVHLEVN</sequence>
<dbReference type="SUPFAM" id="SSF51735">
    <property type="entry name" value="NAD(P)-binding Rossmann-fold domains"/>
    <property type="match status" value="1"/>
</dbReference>
<dbReference type="Gene3D" id="3.40.50.720">
    <property type="entry name" value="NAD(P)-binding Rossmann-like Domain"/>
    <property type="match status" value="1"/>
</dbReference>
<accession>A0A2T4C1U5</accession>
<dbReference type="InterPro" id="IPR002347">
    <property type="entry name" value="SDR_fam"/>
</dbReference>
<dbReference type="AlphaFoldDB" id="A0A2T4C1U5"/>
<dbReference type="PROSITE" id="PS00061">
    <property type="entry name" value="ADH_SHORT"/>
    <property type="match status" value="1"/>
</dbReference>
<dbReference type="InterPro" id="IPR036291">
    <property type="entry name" value="NAD(P)-bd_dom_sf"/>
</dbReference>
<dbReference type="Pfam" id="PF00106">
    <property type="entry name" value="adh_short"/>
    <property type="match status" value="1"/>
</dbReference>
<keyword evidence="4" id="KW-1185">Reference proteome</keyword>
<dbReference type="OrthoDB" id="1274115at2759"/>
<name>A0A2T4C1U5_TRILO</name>
<evidence type="ECO:0000256" key="1">
    <source>
        <dbReference type="ARBA" id="ARBA00022857"/>
    </source>
</evidence>
<keyword evidence="1" id="KW-0521">NADP</keyword>
<gene>
    <name evidence="3" type="ORF">M440DRAFT_1356756</name>
</gene>
<reference evidence="3 4" key="1">
    <citation type="submission" date="2016-07" db="EMBL/GenBank/DDBJ databases">
        <title>Multiple horizontal gene transfer events from other fungi enriched the ability of initially mycotrophic Trichoderma (Ascomycota) to feed on dead plant biomass.</title>
        <authorList>
            <consortium name="DOE Joint Genome Institute"/>
            <person name="Aerts A."/>
            <person name="Atanasova L."/>
            <person name="Chenthamara K."/>
            <person name="Zhang J."/>
            <person name="Grujic M."/>
            <person name="Henrissat B."/>
            <person name="Kuo A."/>
            <person name="Salamov A."/>
            <person name="Lipzen A."/>
            <person name="Labutti K."/>
            <person name="Barry K."/>
            <person name="Miao Y."/>
            <person name="Rahimi M.J."/>
            <person name="Shen Q."/>
            <person name="Grigoriev I.V."/>
            <person name="Kubicek C.P."/>
            <person name="Druzhinina I.S."/>
        </authorList>
    </citation>
    <scope>NUCLEOTIDE SEQUENCE [LARGE SCALE GENOMIC DNA]</scope>
    <source>
        <strain evidence="3 4">ATCC 18648</strain>
    </source>
</reference>
<dbReference type="PRINTS" id="PR00080">
    <property type="entry name" value="SDRFAMILY"/>
</dbReference>
<proteinExistence type="inferred from homology"/>
<dbReference type="PRINTS" id="PR00081">
    <property type="entry name" value="GDHRDH"/>
</dbReference>
<dbReference type="PANTHER" id="PTHR43976:SF6">
    <property type="entry name" value="OXIDOREDUCTASE, PUTATIVE (AFU_ORTHOLOGUE AFUA_1G13950)-RELATED"/>
    <property type="match status" value="1"/>
</dbReference>
<dbReference type="EMBL" id="KZ679133">
    <property type="protein sequence ID" value="PTB75485.1"/>
    <property type="molecule type" value="Genomic_DNA"/>
</dbReference>
<evidence type="ECO:0000313" key="3">
    <source>
        <dbReference type="EMBL" id="PTB75485.1"/>
    </source>
</evidence>
<organism evidence="3 4">
    <name type="scientific">Trichoderma longibrachiatum ATCC 18648</name>
    <dbReference type="NCBI Taxonomy" id="983965"/>
    <lineage>
        <taxon>Eukaryota</taxon>
        <taxon>Fungi</taxon>
        <taxon>Dikarya</taxon>
        <taxon>Ascomycota</taxon>
        <taxon>Pezizomycotina</taxon>
        <taxon>Sordariomycetes</taxon>
        <taxon>Hypocreomycetidae</taxon>
        <taxon>Hypocreales</taxon>
        <taxon>Hypocreaceae</taxon>
        <taxon>Trichoderma</taxon>
    </lineage>
</organism>
<dbReference type="InterPro" id="IPR051911">
    <property type="entry name" value="SDR_oxidoreductase"/>
</dbReference>
<dbReference type="PANTHER" id="PTHR43976">
    <property type="entry name" value="SHORT CHAIN DEHYDROGENASE"/>
    <property type="match status" value="1"/>
</dbReference>
<dbReference type="InterPro" id="IPR020904">
    <property type="entry name" value="Sc_DH/Rdtase_CS"/>
</dbReference>
<evidence type="ECO:0000256" key="2">
    <source>
        <dbReference type="RuleBase" id="RU000363"/>
    </source>
</evidence>